<accession>A0A414Y566</accession>
<dbReference type="RefSeq" id="WP_118292311.1">
    <property type="nucleotide sequence ID" value="NZ_JAUOMA010000010.1"/>
</dbReference>
<dbReference type="Proteomes" id="UP000283713">
    <property type="component" value="Unassembled WGS sequence"/>
</dbReference>
<dbReference type="Gene3D" id="2.120.10.30">
    <property type="entry name" value="TolB, C-terminal domain"/>
    <property type="match status" value="1"/>
</dbReference>
<dbReference type="EMBL" id="QRKA01000007">
    <property type="protein sequence ID" value="RHH81286.1"/>
    <property type="molecule type" value="Genomic_DNA"/>
</dbReference>
<evidence type="ECO:0000313" key="2">
    <source>
        <dbReference type="Proteomes" id="UP000283713"/>
    </source>
</evidence>
<protein>
    <submittedName>
        <fullName evidence="1">6-bladed beta-propeller</fullName>
    </submittedName>
</protein>
<name>A0A414Y566_PHOVU</name>
<dbReference type="SUPFAM" id="SSF63825">
    <property type="entry name" value="YWTD domain"/>
    <property type="match status" value="1"/>
</dbReference>
<sequence>MKVLHFCLLAMFFSCTSNVEKGEYTILDPTTFEEKELLLSDYVDEVRFIIFDTTFLFRGFGDYYMDEDNIIIDSTEGIARFTPKGKFLNKIGRIGEGPAEYLDFTSMAVDPIEKKVYVYMMETFRLSTYLFDGTYIGTKQVEHSKRRYWPRSMIYDQGKLYFLFGLNIDSADYPQYEWGTLDTCSGQISLRVATDKVWGRTNSPSSPDSYNNQLLYWNFFNDSSIV</sequence>
<evidence type="ECO:0000313" key="1">
    <source>
        <dbReference type="EMBL" id="RHH81286.1"/>
    </source>
</evidence>
<organism evidence="1 2">
    <name type="scientific">Phocaeicola vulgatus</name>
    <name type="common">Bacteroides vulgatus</name>
    <dbReference type="NCBI Taxonomy" id="821"/>
    <lineage>
        <taxon>Bacteria</taxon>
        <taxon>Pseudomonadati</taxon>
        <taxon>Bacteroidota</taxon>
        <taxon>Bacteroidia</taxon>
        <taxon>Bacteroidales</taxon>
        <taxon>Bacteroidaceae</taxon>
        <taxon>Phocaeicola</taxon>
    </lineage>
</organism>
<comment type="caution">
    <text evidence="1">The sequence shown here is derived from an EMBL/GenBank/DDBJ whole genome shotgun (WGS) entry which is preliminary data.</text>
</comment>
<dbReference type="InterPro" id="IPR011042">
    <property type="entry name" value="6-blade_b-propeller_TolB-like"/>
</dbReference>
<dbReference type="Pfam" id="PF17170">
    <property type="entry name" value="DUF5128"/>
    <property type="match status" value="1"/>
</dbReference>
<proteinExistence type="predicted"/>
<dbReference type="AlphaFoldDB" id="A0A414Y566"/>
<reference evidence="1 2" key="1">
    <citation type="submission" date="2018-08" db="EMBL/GenBank/DDBJ databases">
        <title>A genome reference for cultivated species of the human gut microbiota.</title>
        <authorList>
            <person name="Zou Y."/>
            <person name="Xue W."/>
            <person name="Luo G."/>
        </authorList>
    </citation>
    <scope>NUCLEOTIDE SEQUENCE [LARGE SCALE GENOMIC DNA]</scope>
    <source>
        <strain evidence="1 2">AM16-6</strain>
    </source>
</reference>
<dbReference type="PROSITE" id="PS51257">
    <property type="entry name" value="PROKAR_LIPOPROTEIN"/>
    <property type="match status" value="1"/>
</dbReference>
<gene>
    <name evidence="1" type="ORF">DW193_06085</name>
</gene>